<sequence length="125" mass="13948">MKADLKTRVLAIVDFTPLDGATRAIVTLKLKYIIFTSLYEVSGGLVVTATAFYFHERGFDPRLGGVRSFVTILHQNRPKYILQAHVGYDGNEEEDRLAKEAAESDGDPLSIKAPISFLESIFKKK</sequence>
<organism evidence="2 3">
    <name type="scientific">Araneus ventricosus</name>
    <name type="common">Orbweaver spider</name>
    <name type="synonym">Epeira ventricosa</name>
    <dbReference type="NCBI Taxonomy" id="182803"/>
    <lineage>
        <taxon>Eukaryota</taxon>
        <taxon>Metazoa</taxon>
        <taxon>Ecdysozoa</taxon>
        <taxon>Arthropoda</taxon>
        <taxon>Chelicerata</taxon>
        <taxon>Arachnida</taxon>
        <taxon>Araneae</taxon>
        <taxon>Araneomorphae</taxon>
        <taxon>Entelegynae</taxon>
        <taxon>Araneoidea</taxon>
        <taxon>Araneidae</taxon>
        <taxon>Araneus</taxon>
    </lineage>
</organism>
<evidence type="ECO:0008006" key="4">
    <source>
        <dbReference type="Google" id="ProtNLM"/>
    </source>
</evidence>
<comment type="caution">
    <text evidence="2">The sequence shown here is derived from an EMBL/GenBank/DDBJ whole genome shotgun (WGS) entry which is preliminary data.</text>
</comment>
<evidence type="ECO:0000313" key="2">
    <source>
        <dbReference type="EMBL" id="GBN72173.1"/>
    </source>
</evidence>
<name>A0A4Y2R8Y3_ARAVE</name>
<dbReference type="EMBL" id="BGPR01016196">
    <property type="protein sequence ID" value="GBN72173.1"/>
    <property type="molecule type" value="Genomic_DNA"/>
</dbReference>
<accession>A0A4Y2R8Y3</accession>
<evidence type="ECO:0000313" key="3">
    <source>
        <dbReference type="Proteomes" id="UP000499080"/>
    </source>
</evidence>
<dbReference type="AlphaFoldDB" id="A0A4Y2R8Y3"/>
<keyword evidence="3" id="KW-1185">Reference proteome</keyword>
<gene>
    <name evidence="2" type="ORF">AVEN_361_1</name>
</gene>
<keyword evidence="1" id="KW-0812">Transmembrane</keyword>
<keyword evidence="1" id="KW-1133">Transmembrane helix</keyword>
<dbReference type="OrthoDB" id="6514649at2759"/>
<proteinExistence type="predicted"/>
<keyword evidence="1" id="KW-0472">Membrane</keyword>
<evidence type="ECO:0000256" key="1">
    <source>
        <dbReference type="SAM" id="Phobius"/>
    </source>
</evidence>
<reference evidence="2 3" key="1">
    <citation type="journal article" date="2019" name="Sci. Rep.">
        <title>Orb-weaving spider Araneus ventricosus genome elucidates the spidroin gene catalogue.</title>
        <authorList>
            <person name="Kono N."/>
            <person name="Nakamura H."/>
            <person name="Ohtoshi R."/>
            <person name="Moran D.A.P."/>
            <person name="Shinohara A."/>
            <person name="Yoshida Y."/>
            <person name="Fujiwara M."/>
            <person name="Mori M."/>
            <person name="Tomita M."/>
            <person name="Arakawa K."/>
        </authorList>
    </citation>
    <scope>NUCLEOTIDE SEQUENCE [LARGE SCALE GENOMIC DNA]</scope>
</reference>
<dbReference type="Proteomes" id="UP000499080">
    <property type="component" value="Unassembled WGS sequence"/>
</dbReference>
<feature type="transmembrane region" description="Helical" evidence="1">
    <location>
        <begin position="32"/>
        <end position="54"/>
    </location>
</feature>
<protein>
    <recommendedName>
        <fullName evidence="4">RNase H type-1 domain-containing protein</fullName>
    </recommendedName>
</protein>